<evidence type="ECO:0000313" key="1">
    <source>
        <dbReference type="EMBL" id="CAD7023241.1"/>
    </source>
</evidence>
<gene>
    <name evidence="1" type="ORF">REJC140_00140</name>
</gene>
<evidence type="ECO:0008006" key="3">
    <source>
        <dbReference type="Google" id="ProtNLM"/>
    </source>
</evidence>
<proteinExistence type="predicted"/>
<accession>A0ABM8PCN9</accession>
<name>A0ABM8PCN9_9HYPH</name>
<evidence type="ECO:0000313" key="2">
    <source>
        <dbReference type="Proteomes" id="UP000606921"/>
    </source>
</evidence>
<dbReference type="RefSeq" id="WP_142590848.1">
    <property type="nucleotide sequence ID" value="NZ_CABFWF030000001.1"/>
</dbReference>
<comment type="caution">
    <text evidence="1">The sequence shown here is derived from an EMBL/GenBank/DDBJ whole genome shotgun (WGS) entry which is preliminary data.</text>
</comment>
<reference evidence="1 2" key="1">
    <citation type="submission" date="2020-11" db="EMBL/GenBank/DDBJ databases">
        <authorList>
            <person name="Lassalle F."/>
        </authorList>
    </citation>
    <scope>NUCLEOTIDE SEQUENCE [LARGE SCALE GENOMIC DNA]</scope>
    <source>
        <strain evidence="1 2">JC140</strain>
    </source>
</reference>
<protein>
    <recommendedName>
        <fullName evidence="3">DUF3263 domain-containing protein</fullName>
    </recommendedName>
</protein>
<dbReference type="Proteomes" id="UP000606921">
    <property type="component" value="Unassembled WGS sequence"/>
</dbReference>
<keyword evidence="2" id="KW-1185">Reference proteome</keyword>
<sequence>MTLLQALAQFGPDTIAISKAMGIPEHEADRLINAEMDRRYRISLIDSRKAYNRRVRQALQDLRARRPA</sequence>
<organism evidence="1 2">
    <name type="scientific">Pseudorhizobium endolithicum</name>
    <dbReference type="NCBI Taxonomy" id="1191678"/>
    <lineage>
        <taxon>Bacteria</taxon>
        <taxon>Pseudomonadati</taxon>
        <taxon>Pseudomonadota</taxon>
        <taxon>Alphaproteobacteria</taxon>
        <taxon>Hyphomicrobiales</taxon>
        <taxon>Rhizobiaceae</taxon>
        <taxon>Rhizobium/Agrobacterium group</taxon>
        <taxon>Pseudorhizobium</taxon>
    </lineage>
</organism>
<dbReference type="EMBL" id="CABFWF030000001">
    <property type="protein sequence ID" value="CAD7023241.1"/>
    <property type="molecule type" value="Genomic_DNA"/>
</dbReference>